<reference evidence="1 2" key="1">
    <citation type="journal article" date="2019" name="G3 (Bethesda)">
        <title>Sequencing of a Wild Apple (Malus baccata) Genome Unravels the Differences Between Cultivated and Wild Apple Species Regarding Disease Resistance and Cold Tolerance.</title>
        <authorList>
            <person name="Chen X."/>
        </authorList>
    </citation>
    <scope>NUCLEOTIDE SEQUENCE [LARGE SCALE GENOMIC DNA]</scope>
    <source>
        <strain evidence="2">cv. Shandingzi</strain>
        <tissue evidence="1">Leaves</tissue>
    </source>
</reference>
<gene>
    <name evidence="1" type="ORF">C1H46_013386</name>
</gene>
<proteinExistence type="predicted"/>
<evidence type="ECO:0000313" key="2">
    <source>
        <dbReference type="Proteomes" id="UP000315295"/>
    </source>
</evidence>
<name>A0A540MQN4_MALBA</name>
<dbReference type="Proteomes" id="UP000315295">
    <property type="component" value="Unassembled WGS sequence"/>
</dbReference>
<keyword evidence="2" id="KW-1185">Reference proteome</keyword>
<evidence type="ECO:0000313" key="1">
    <source>
        <dbReference type="EMBL" id="TQE01109.1"/>
    </source>
</evidence>
<accession>A0A540MQN4</accession>
<comment type="caution">
    <text evidence="1">The sequence shown here is derived from an EMBL/GenBank/DDBJ whole genome shotgun (WGS) entry which is preliminary data.</text>
</comment>
<sequence>MANLLKQLRLVINRMKHPNTGNSQLARLNVSPPSRLNKSYIKSVLRSYN</sequence>
<protein>
    <submittedName>
        <fullName evidence="1">Uncharacterized protein</fullName>
    </submittedName>
</protein>
<dbReference type="EMBL" id="VIEB01000203">
    <property type="protein sequence ID" value="TQE01109.1"/>
    <property type="molecule type" value="Genomic_DNA"/>
</dbReference>
<dbReference type="AlphaFoldDB" id="A0A540MQN4"/>
<organism evidence="1 2">
    <name type="scientific">Malus baccata</name>
    <name type="common">Siberian crab apple</name>
    <name type="synonym">Pyrus baccata</name>
    <dbReference type="NCBI Taxonomy" id="106549"/>
    <lineage>
        <taxon>Eukaryota</taxon>
        <taxon>Viridiplantae</taxon>
        <taxon>Streptophyta</taxon>
        <taxon>Embryophyta</taxon>
        <taxon>Tracheophyta</taxon>
        <taxon>Spermatophyta</taxon>
        <taxon>Magnoliopsida</taxon>
        <taxon>eudicotyledons</taxon>
        <taxon>Gunneridae</taxon>
        <taxon>Pentapetalae</taxon>
        <taxon>rosids</taxon>
        <taxon>fabids</taxon>
        <taxon>Rosales</taxon>
        <taxon>Rosaceae</taxon>
        <taxon>Amygdaloideae</taxon>
        <taxon>Maleae</taxon>
        <taxon>Malus</taxon>
    </lineage>
</organism>